<protein>
    <submittedName>
        <fullName evidence="1">Uncharacterized protein</fullName>
    </submittedName>
</protein>
<organism evidence="1 2">
    <name type="scientific">Punica granatum</name>
    <name type="common">Pomegranate</name>
    <dbReference type="NCBI Taxonomy" id="22663"/>
    <lineage>
        <taxon>Eukaryota</taxon>
        <taxon>Viridiplantae</taxon>
        <taxon>Streptophyta</taxon>
        <taxon>Embryophyta</taxon>
        <taxon>Tracheophyta</taxon>
        <taxon>Spermatophyta</taxon>
        <taxon>Magnoliopsida</taxon>
        <taxon>eudicotyledons</taxon>
        <taxon>Gunneridae</taxon>
        <taxon>Pentapetalae</taxon>
        <taxon>rosids</taxon>
        <taxon>malvids</taxon>
        <taxon>Myrtales</taxon>
        <taxon>Lythraceae</taxon>
        <taxon>Punica</taxon>
    </lineage>
</organism>
<accession>A0A2I0HMV4</accession>
<evidence type="ECO:0000313" key="1">
    <source>
        <dbReference type="EMBL" id="PKI32903.1"/>
    </source>
</evidence>
<comment type="caution">
    <text evidence="1">The sequence shown here is derived from an EMBL/GenBank/DDBJ whole genome shotgun (WGS) entry which is preliminary data.</text>
</comment>
<gene>
    <name evidence="1" type="ORF">CRG98_046707</name>
</gene>
<proteinExistence type="predicted"/>
<dbReference type="AlphaFoldDB" id="A0A2I0HMV4"/>
<reference evidence="1 2" key="1">
    <citation type="submission" date="2017-11" db="EMBL/GenBank/DDBJ databases">
        <title>De-novo sequencing of pomegranate (Punica granatum L.) genome.</title>
        <authorList>
            <person name="Akparov Z."/>
            <person name="Amiraslanov A."/>
            <person name="Hajiyeva S."/>
            <person name="Abbasov M."/>
            <person name="Kaur K."/>
            <person name="Hamwieh A."/>
            <person name="Solovyev V."/>
            <person name="Salamov A."/>
            <person name="Braich B."/>
            <person name="Kosarev P."/>
            <person name="Mahmoud A."/>
            <person name="Hajiyev E."/>
            <person name="Babayeva S."/>
            <person name="Izzatullayeva V."/>
            <person name="Mammadov A."/>
            <person name="Mammadov A."/>
            <person name="Sharifova S."/>
            <person name="Ojaghi J."/>
            <person name="Eynullazada K."/>
            <person name="Bayramov B."/>
            <person name="Abdulazimova A."/>
            <person name="Shahmuradov I."/>
        </authorList>
    </citation>
    <scope>NUCLEOTIDE SEQUENCE [LARGE SCALE GENOMIC DNA]</scope>
    <source>
        <strain evidence="2">cv. AG2017</strain>
        <tissue evidence="1">Leaf</tissue>
    </source>
</reference>
<sequence length="159" mass="17931">MGSSLCRPKWKFYMVSKRVMFMRARVGSQHAIFSFEVAKSAPHVNPAQEWPVQYIEGIEAECDRMFKSGYLVWTFGCSAARSSGRGRASKLKQLNCSSQSLGRRSSGISTLPSLVEAWTVEVRNCGRNHGTRKSELRSFKLVGDSEQPSTKKCRTRRNC</sequence>
<evidence type="ECO:0000313" key="2">
    <source>
        <dbReference type="Proteomes" id="UP000233551"/>
    </source>
</evidence>
<dbReference type="EMBL" id="PGOL01007202">
    <property type="protein sequence ID" value="PKI32903.1"/>
    <property type="molecule type" value="Genomic_DNA"/>
</dbReference>
<name>A0A2I0HMV4_PUNGR</name>
<dbReference type="Proteomes" id="UP000233551">
    <property type="component" value="Unassembled WGS sequence"/>
</dbReference>
<keyword evidence="2" id="KW-1185">Reference proteome</keyword>